<feature type="compositionally biased region" description="Basic and acidic residues" evidence="1">
    <location>
        <begin position="194"/>
        <end position="203"/>
    </location>
</feature>
<keyword evidence="4" id="KW-1185">Reference proteome</keyword>
<dbReference type="GeneID" id="36605973"/>
<feature type="region of interest" description="Disordered" evidence="1">
    <location>
        <begin position="194"/>
        <end position="216"/>
    </location>
</feature>
<evidence type="ECO:0000313" key="4">
    <source>
        <dbReference type="Proteomes" id="UP000241546"/>
    </source>
</evidence>
<feature type="compositionally biased region" description="Basic and acidic residues" evidence="1">
    <location>
        <begin position="1"/>
        <end position="20"/>
    </location>
</feature>
<proteinExistence type="predicted"/>
<evidence type="ECO:0000313" key="3">
    <source>
        <dbReference type="EMBL" id="PTB67916.1"/>
    </source>
</evidence>
<feature type="compositionally biased region" description="Basic and acidic residues" evidence="1">
    <location>
        <begin position="107"/>
        <end position="122"/>
    </location>
</feature>
<accession>A0A2T4BF28</accession>
<dbReference type="AlphaFoldDB" id="A0A2T4BF28"/>
<sequence length="360" mass="42810">MAYRDQDYRRSAVEFDDTIRTRTVTRSPAPPTPRSRRGDFEEFDVRIRERDGDLPDFLRSSRRPEAGPMVLRQRDADPYDRPPREPSPIRFREERIVRRAQSVSPSEPEHERERTRIVEKIRSPSVARRRSPSPRAVDSRGRMGEAWGGATKAWTIVDVPPGTERIRMDGIGGATTETSFSKYSGVRRTKFIPERERDRDDMSNRAPSPPPVRGERVSVSVLDRDREIEIDRRIGRSPGPAQPKEMWTEITKDLVIREAIEELGYEYEETDMFFYIMDYLKYDDVLQLTELSDDIRRSKRQRARESIRFEFDRERDYYEDDRRSYDRRAAPRRDDRGERIRETEIIYDRERDRAPPTRYR</sequence>
<protein>
    <recommendedName>
        <fullName evidence="2">DUF8035 domain-containing protein</fullName>
    </recommendedName>
</protein>
<dbReference type="RefSeq" id="XP_024751236.1">
    <property type="nucleotide sequence ID" value="XM_024897855.1"/>
</dbReference>
<dbReference type="Proteomes" id="UP000241546">
    <property type="component" value="Unassembled WGS sequence"/>
</dbReference>
<gene>
    <name evidence="3" type="ORF">BBK36DRAFT_18334</name>
</gene>
<evidence type="ECO:0000256" key="1">
    <source>
        <dbReference type="SAM" id="MobiDB-lite"/>
    </source>
</evidence>
<feature type="region of interest" description="Disordered" evidence="1">
    <location>
        <begin position="1"/>
        <end position="144"/>
    </location>
</feature>
<dbReference type="OrthoDB" id="5410752at2759"/>
<feature type="compositionally biased region" description="Basic and acidic residues" evidence="1">
    <location>
        <begin position="36"/>
        <end position="53"/>
    </location>
</feature>
<organism evidence="3 4">
    <name type="scientific">Trichoderma citrinoviride</name>
    <dbReference type="NCBI Taxonomy" id="58853"/>
    <lineage>
        <taxon>Eukaryota</taxon>
        <taxon>Fungi</taxon>
        <taxon>Dikarya</taxon>
        <taxon>Ascomycota</taxon>
        <taxon>Pezizomycotina</taxon>
        <taxon>Sordariomycetes</taxon>
        <taxon>Hypocreomycetidae</taxon>
        <taxon>Hypocreales</taxon>
        <taxon>Hypocreaceae</taxon>
        <taxon>Trichoderma</taxon>
    </lineage>
</organism>
<dbReference type="Pfam" id="PF26118">
    <property type="entry name" value="DUF8035"/>
    <property type="match status" value="1"/>
</dbReference>
<name>A0A2T4BF28_9HYPO</name>
<dbReference type="EMBL" id="KZ680210">
    <property type="protein sequence ID" value="PTB67916.1"/>
    <property type="molecule type" value="Genomic_DNA"/>
</dbReference>
<dbReference type="InterPro" id="IPR058348">
    <property type="entry name" value="DUF8035"/>
</dbReference>
<feature type="domain" description="DUF8035" evidence="2">
    <location>
        <begin position="244"/>
        <end position="297"/>
    </location>
</feature>
<evidence type="ECO:0000259" key="2">
    <source>
        <dbReference type="Pfam" id="PF26118"/>
    </source>
</evidence>
<feature type="compositionally biased region" description="Basic and acidic residues" evidence="1">
    <location>
        <begin position="72"/>
        <end position="84"/>
    </location>
</feature>
<reference evidence="4" key="1">
    <citation type="submission" date="2016-07" db="EMBL/GenBank/DDBJ databases">
        <title>Multiple horizontal gene transfer events from other fungi enriched the ability of initially mycotrophic Trichoderma (Ascomycota) to feed on dead plant biomass.</title>
        <authorList>
            <consortium name="DOE Joint Genome Institute"/>
            <person name="Atanasova L."/>
            <person name="Chenthamara K."/>
            <person name="Zhang J."/>
            <person name="Grujic M."/>
            <person name="Henrissat B."/>
            <person name="Kuo A."/>
            <person name="Aerts A."/>
            <person name="Salamov A."/>
            <person name="Lipzen A."/>
            <person name="Labutti K."/>
            <person name="Barry K."/>
            <person name="Miao Y."/>
            <person name="Rahimi M.J."/>
            <person name="Shen Q."/>
            <person name="Grigoriev I.V."/>
            <person name="Kubicek C.P."/>
            <person name="Druzhinina I.S."/>
        </authorList>
    </citation>
    <scope>NUCLEOTIDE SEQUENCE [LARGE SCALE GENOMIC DNA]</scope>
    <source>
        <strain evidence="4">TUCIM 6016</strain>
    </source>
</reference>